<keyword evidence="2" id="KW-1185">Reference proteome</keyword>
<evidence type="ECO:0000313" key="1">
    <source>
        <dbReference type="EMBL" id="EON77654.1"/>
    </source>
</evidence>
<dbReference type="STRING" id="1232681.ADIS_1873"/>
<comment type="caution">
    <text evidence="1">The sequence shown here is derived from an EMBL/GenBank/DDBJ whole genome shotgun (WGS) entry which is preliminary data.</text>
</comment>
<reference evidence="1 2" key="1">
    <citation type="submission" date="2013-02" db="EMBL/GenBank/DDBJ databases">
        <title>A novel strain isolated from Lonar lake, Maharashtra, India.</title>
        <authorList>
            <person name="Singh A."/>
        </authorList>
    </citation>
    <scope>NUCLEOTIDE SEQUENCE [LARGE SCALE GENOMIC DNA]</scope>
    <source>
        <strain evidence="1 2">AK24</strain>
    </source>
</reference>
<dbReference type="AlphaFoldDB" id="R7ZUJ9"/>
<organism evidence="1 2">
    <name type="scientific">Lunatimonas lonarensis</name>
    <dbReference type="NCBI Taxonomy" id="1232681"/>
    <lineage>
        <taxon>Bacteria</taxon>
        <taxon>Pseudomonadati</taxon>
        <taxon>Bacteroidota</taxon>
        <taxon>Cytophagia</taxon>
        <taxon>Cytophagales</taxon>
        <taxon>Cyclobacteriaceae</taxon>
    </lineage>
</organism>
<proteinExistence type="predicted"/>
<accession>R7ZUJ9</accession>
<sequence length="52" mass="5546">MVVDGTIARAPSSIGPALLVELHPPRKGNGLIWVSALRNLGFLLGRSFGDKF</sequence>
<name>R7ZUJ9_9BACT</name>
<evidence type="ECO:0000313" key="2">
    <source>
        <dbReference type="Proteomes" id="UP000013909"/>
    </source>
</evidence>
<dbReference type="EMBL" id="AQHR01000050">
    <property type="protein sequence ID" value="EON77654.1"/>
    <property type="molecule type" value="Genomic_DNA"/>
</dbReference>
<protein>
    <submittedName>
        <fullName evidence="1">Uncharacterized protein</fullName>
    </submittedName>
</protein>
<dbReference type="Proteomes" id="UP000013909">
    <property type="component" value="Unassembled WGS sequence"/>
</dbReference>
<gene>
    <name evidence="1" type="ORF">ADIS_1873</name>
</gene>